<dbReference type="Proteomes" id="UP001152888">
    <property type="component" value="Unassembled WGS sequence"/>
</dbReference>
<dbReference type="AlphaFoldDB" id="A0A9P0KDC7"/>
<protein>
    <submittedName>
        <fullName evidence="1">Uncharacterized protein</fullName>
    </submittedName>
</protein>
<dbReference type="EMBL" id="CAKOFQ010006775">
    <property type="protein sequence ID" value="CAH1970444.1"/>
    <property type="molecule type" value="Genomic_DNA"/>
</dbReference>
<accession>A0A9P0KDC7</accession>
<name>A0A9P0KDC7_ACAOB</name>
<organism evidence="1 2">
    <name type="scientific">Acanthoscelides obtectus</name>
    <name type="common">Bean weevil</name>
    <name type="synonym">Bruchus obtectus</name>
    <dbReference type="NCBI Taxonomy" id="200917"/>
    <lineage>
        <taxon>Eukaryota</taxon>
        <taxon>Metazoa</taxon>
        <taxon>Ecdysozoa</taxon>
        <taxon>Arthropoda</taxon>
        <taxon>Hexapoda</taxon>
        <taxon>Insecta</taxon>
        <taxon>Pterygota</taxon>
        <taxon>Neoptera</taxon>
        <taxon>Endopterygota</taxon>
        <taxon>Coleoptera</taxon>
        <taxon>Polyphaga</taxon>
        <taxon>Cucujiformia</taxon>
        <taxon>Chrysomeloidea</taxon>
        <taxon>Chrysomelidae</taxon>
        <taxon>Bruchinae</taxon>
        <taxon>Bruchini</taxon>
        <taxon>Acanthoscelides</taxon>
    </lineage>
</organism>
<evidence type="ECO:0000313" key="2">
    <source>
        <dbReference type="Proteomes" id="UP001152888"/>
    </source>
</evidence>
<proteinExistence type="predicted"/>
<comment type="caution">
    <text evidence="1">The sequence shown here is derived from an EMBL/GenBank/DDBJ whole genome shotgun (WGS) entry which is preliminary data.</text>
</comment>
<sequence length="39" mass="4331">MGLQSVDQGSAVQTELIFTAIVIRISMEFSRKAKDEEDS</sequence>
<reference evidence="1" key="1">
    <citation type="submission" date="2022-03" db="EMBL/GenBank/DDBJ databases">
        <authorList>
            <person name="Sayadi A."/>
        </authorList>
    </citation>
    <scope>NUCLEOTIDE SEQUENCE</scope>
</reference>
<evidence type="ECO:0000313" key="1">
    <source>
        <dbReference type="EMBL" id="CAH1970444.1"/>
    </source>
</evidence>
<gene>
    <name evidence="1" type="ORF">ACAOBT_LOCUS8927</name>
</gene>
<keyword evidence="2" id="KW-1185">Reference proteome</keyword>